<evidence type="ECO:0000313" key="13">
    <source>
        <dbReference type="EMBL" id="KRL97714.1"/>
    </source>
</evidence>
<evidence type="ECO:0000256" key="6">
    <source>
        <dbReference type="ARBA" id="ARBA00023136"/>
    </source>
</evidence>
<sequence>MWVKLEKLKNSCWQRFRRKKHKLNFFSKVRFKISGKSIGTYVALLIIAVAFISILGMLLSSYLNTTNILISRNNASKKSAVEVINTEQQSIHDTAQKALVGMLQQPEFKEEFKLDAIYALIRAAENENGVIKNAIFTTADGKYVTNNDKLDVHYAPTKQTWYQEAVKKEGVLSWSSPYKDPTSQQYVTSVSEAVRDATGKLGVLSFNISYNDIQANLDQMQIGRTGTATLISKKGIVLAATDHKLVGKNISSMAVFKAIAHNKANAGNVLPKGGSRVETIYYTKGNGAQMWTLAQVQRDELTPEIMSLISESLIAALVVLLIGIGIATAVTRLLKITAAIFVHFLAEAGNGHLVKIEEHKVPRKKRVGKLTAHLIKSDAAGNELQQVIFHYNKMIMTIGALILGIQKEGANVSQRTAALVALSQQTNAATEEVTKTITAVAQTTSEQAKKTQRSGEQIQQLSQVVNALEGKMATMKHQSALTTHVNQENVNVMTRVEQNWEQQIASLETQVHDINKMDASIQDINKIIGVINRITAKTNLLALNASIEAASAGDAGRGFAVVATEIRKLAEQSKASTKEIATNVESIQARSKQVVAGTAKALAGGEVQTDLIGQAITSSNKVVTTIEQLLAGIAATATLTQKIIDIQKQVSANLADISAATEENAAGTQEVSTNAEEVLATMQEFTKHVAELQKIAAKLKQNLVEGFVV</sequence>
<dbReference type="SUPFAM" id="SSF103190">
    <property type="entry name" value="Sensory domain-like"/>
    <property type="match status" value="1"/>
</dbReference>
<dbReference type="GO" id="GO:0004888">
    <property type="term" value="F:transmembrane signaling receptor activity"/>
    <property type="evidence" value="ECO:0007669"/>
    <property type="project" value="InterPro"/>
</dbReference>
<dbReference type="GO" id="GO:0005886">
    <property type="term" value="C:plasma membrane"/>
    <property type="evidence" value="ECO:0007669"/>
    <property type="project" value="UniProtKB-SubCell"/>
</dbReference>
<comment type="similarity">
    <text evidence="8">Belongs to the methyl-accepting chemotaxis (MCP) protein family.</text>
</comment>
<feature type="coiled-coil region" evidence="10">
    <location>
        <begin position="458"/>
        <end position="517"/>
    </location>
</feature>
<evidence type="ECO:0000313" key="14">
    <source>
        <dbReference type="Proteomes" id="UP000051166"/>
    </source>
</evidence>
<evidence type="ECO:0000256" key="4">
    <source>
        <dbReference type="ARBA" id="ARBA00022692"/>
    </source>
</evidence>
<gene>
    <name evidence="13" type="ORF">FD50_GL001280</name>
</gene>
<feature type="transmembrane region" description="Helical" evidence="11">
    <location>
        <begin position="38"/>
        <end position="63"/>
    </location>
</feature>
<dbReference type="STRING" id="1423801.FD50_GL001280"/>
<dbReference type="GO" id="GO:0006935">
    <property type="term" value="P:chemotaxis"/>
    <property type="evidence" value="ECO:0007669"/>
    <property type="project" value="UniProtKB-KW"/>
</dbReference>
<evidence type="ECO:0000256" key="11">
    <source>
        <dbReference type="SAM" id="Phobius"/>
    </source>
</evidence>
<dbReference type="AlphaFoldDB" id="A0A0R1V3T8"/>
<dbReference type="GeneID" id="98308594"/>
<dbReference type="PATRIC" id="fig|1423801.4.peg.1309"/>
<dbReference type="RefSeq" id="WP_056961135.1">
    <property type="nucleotide sequence ID" value="NZ_AZFQ01000050.1"/>
</dbReference>
<keyword evidence="10" id="KW-0175">Coiled coil</keyword>
<keyword evidence="3" id="KW-0145">Chemotaxis</keyword>
<evidence type="ECO:0000256" key="1">
    <source>
        <dbReference type="ARBA" id="ARBA00004651"/>
    </source>
</evidence>
<dbReference type="InterPro" id="IPR004089">
    <property type="entry name" value="MCPsignal_dom"/>
</dbReference>
<proteinExistence type="inferred from homology"/>
<dbReference type="GO" id="GO:0007165">
    <property type="term" value="P:signal transduction"/>
    <property type="evidence" value="ECO:0007669"/>
    <property type="project" value="UniProtKB-KW"/>
</dbReference>
<dbReference type="PRINTS" id="PR00260">
    <property type="entry name" value="CHEMTRNSDUCR"/>
</dbReference>
<dbReference type="Proteomes" id="UP000051166">
    <property type="component" value="Unassembled WGS sequence"/>
</dbReference>
<dbReference type="Gene3D" id="1.10.287.950">
    <property type="entry name" value="Methyl-accepting chemotaxis protein"/>
    <property type="match status" value="1"/>
</dbReference>
<keyword evidence="4 11" id="KW-0812">Transmembrane</keyword>
<comment type="subcellular location">
    <subcellularLocation>
        <location evidence="1">Cell membrane</location>
        <topology evidence="1">Multi-pass membrane protein</topology>
    </subcellularLocation>
</comment>
<evidence type="ECO:0000256" key="10">
    <source>
        <dbReference type="SAM" id="Coils"/>
    </source>
</evidence>
<dbReference type="Pfam" id="PF02743">
    <property type="entry name" value="dCache_1"/>
    <property type="match status" value="1"/>
</dbReference>
<dbReference type="PROSITE" id="PS50111">
    <property type="entry name" value="CHEMOTAXIS_TRANSDUC_2"/>
    <property type="match status" value="1"/>
</dbReference>
<keyword evidence="2" id="KW-1003">Cell membrane</keyword>
<evidence type="ECO:0000256" key="9">
    <source>
        <dbReference type="PROSITE-ProRule" id="PRU00284"/>
    </source>
</evidence>
<dbReference type="SMART" id="SM00283">
    <property type="entry name" value="MA"/>
    <property type="match status" value="1"/>
</dbReference>
<dbReference type="InterPro" id="IPR004090">
    <property type="entry name" value="Chemotax_Me-accpt_rcpt"/>
</dbReference>
<keyword evidence="5 11" id="KW-1133">Transmembrane helix</keyword>
<feature type="domain" description="Methyl-accepting transducer" evidence="12">
    <location>
        <begin position="422"/>
        <end position="679"/>
    </location>
</feature>
<accession>A0A0R1V3T8</accession>
<feature type="transmembrane region" description="Helical" evidence="11">
    <location>
        <begin position="313"/>
        <end position="334"/>
    </location>
</feature>
<dbReference type="Gene3D" id="3.30.450.20">
    <property type="entry name" value="PAS domain"/>
    <property type="match status" value="2"/>
</dbReference>
<evidence type="ECO:0000256" key="3">
    <source>
        <dbReference type="ARBA" id="ARBA00022500"/>
    </source>
</evidence>
<dbReference type="InterPro" id="IPR033479">
    <property type="entry name" value="dCache_1"/>
</dbReference>
<organism evidence="13 14">
    <name type="scientific">Liquorilactobacillus satsumensis DSM 16230 = JCM 12392</name>
    <dbReference type="NCBI Taxonomy" id="1423801"/>
    <lineage>
        <taxon>Bacteria</taxon>
        <taxon>Bacillati</taxon>
        <taxon>Bacillota</taxon>
        <taxon>Bacilli</taxon>
        <taxon>Lactobacillales</taxon>
        <taxon>Lactobacillaceae</taxon>
        <taxon>Liquorilactobacillus</taxon>
    </lineage>
</organism>
<dbReference type="PANTHER" id="PTHR32089">
    <property type="entry name" value="METHYL-ACCEPTING CHEMOTAXIS PROTEIN MCPB"/>
    <property type="match status" value="1"/>
</dbReference>
<dbReference type="InterPro" id="IPR029151">
    <property type="entry name" value="Sensor-like_sf"/>
</dbReference>
<evidence type="ECO:0000256" key="5">
    <source>
        <dbReference type="ARBA" id="ARBA00022989"/>
    </source>
</evidence>
<keyword evidence="14" id="KW-1185">Reference proteome</keyword>
<evidence type="ECO:0000259" key="12">
    <source>
        <dbReference type="PROSITE" id="PS50111"/>
    </source>
</evidence>
<protein>
    <submittedName>
        <fullName evidence="13">Methyl accepting chemotaxis protein</fullName>
    </submittedName>
</protein>
<reference evidence="13 14" key="1">
    <citation type="journal article" date="2015" name="Genome Announc.">
        <title>Expanding the biotechnology potential of lactobacilli through comparative genomics of 213 strains and associated genera.</title>
        <authorList>
            <person name="Sun Z."/>
            <person name="Harris H.M."/>
            <person name="McCann A."/>
            <person name="Guo C."/>
            <person name="Argimon S."/>
            <person name="Zhang W."/>
            <person name="Yang X."/>
            <person name="Jeffery I.B."/>
            <person name="Cooney J.C."/>
            <person name="Kagawa T.F."/>
            <person name="Liu W."/>
            <person name="Song Y."/>
            <person name="Salvetti E."/>
            <person name="Wrobel A."/>
            <person name="Rasinkangas P."/>
            <person name="Parkhill J."/>
            <person name="Rea M.C."/>
            <person name="O'Sullivan O."/>
            <person name="Ritari J."/>
            <person name="Douillard F.P."/>
            <person name="Paul Ross R."/>
            <person name="Yang R."/>
            <person name="Briner A.E."/>
            <person name="Felis G.E."/>
            <person name="de Vos W.M."/>
            <person name="Barrangou R."/>
            <person name="Klaenhammer T.R."/>
            <person name="Caufield P.W."/>
            <person name="Cui Y."/>
            <person name="Zhang H."/>
            <person name="O'Toole P.W."/>
        </authorList>
    </citation>
    <scope>NUCLEOTIDE SEQUENCE [LARGE SCALE GENOMIC DNA]</scope>
    <source>
        <strain evidence="13 14">DSM 16230</strain>
    </source>
</reference>
<keyword evidence="7 9" id="KW-0807">Transducer</keyword>
<name>A0A0R1V3T8_9LACO</name>
<evidence type="ECO:0000256" key="8">
    <source>
        <dbReference type="ARBA" id="ARBA00029447"/>
    </source>
</evidence>
<dbReference type="PANTHER" id="PTHR32089:SF112">
    <property type="entry name" value="LYSOZYME-LIKE PROTEIN-RELATED"/>
    <property type="match status" value="1"/>
</dbReference>
<evidence type="ECO:0000256" key="7">
    <source>
        <dbReference type="ARBA" id="ARBA00023224"/>
    </source>
</evidence>
<comment type="caution">
    <text evidence="13">The sequence shown here is derived from an EMBL/GenBank/DDBJ whole genome shotgun (WGS) entry which is preliminary data.</text>
</comment>
<dbReference type="EMBL" id="AZFQ01000050">
    <property type="protein sequence ID" value="KRL97714.1"/>
    <property type="molecule type" value="Genomic_DNA"/>
</dbReference>
<dbReference type="OrthoDB" id="9760371at2"/>
<keyword evidence="6 11" id="KW-0472">Membrane</keyword>
<evidence type="ECO:0000256" key="2">
    <source>
        <dbReference type="ARBA" id="ARBA00022475"/>
    </source>
</evidence>
<dbReference type="Pfam" id="PF00015">
    <property type="entry name" value="MCPsignal"/>
    <property type="match status" value="1"/>
</dbReference>
<dbReference type="SUPFAM" id="SSF58104">
    <property type="entry name" value="Methyl-accepting chemotaxis protein (MCP) signaling domain"/>
    <property type="match status" value="1"/>
</dbReference>
<dbReference type="CDD" id="cd18773">
    <property type="entry name" value="PDC1_HK_sensor"/>
    <property type="match status" value="1"/>
</dbReference>